<evidence type="ECO:0000256" key="5">
    <source>
        <dbReference type="ARBA" id="ARBA00022989"/>
    </source>
</evidence>
<dbReference type="InterPro" id="IPR040241">
    <property type="entry name" value="TRP_Flc/Pkd2-like"/>
</dbReference>
<keyword evidence="12" id="KW-1185">Reference proteome</keyword>
<dbReference type="SMART" id="SM01320">
    <property type="entry name" value="TRP_N"/>
    <property type="match status" value="1"/>
</dbReference>
<dbReference type="EMBL" id="JAVRRJ010000004">
    <property type="protein sequence ID" value="KAK5085342.1"/>
    <property type="molecule type" value="Genomic_DNA"/>
</dbReference>
<keyword evidence="4 9" id="KW-0732">Signal</keyword>
<dbReference type="Proteomes" id="UP001309876">
    <property type="component" value="Unassembled WGS sequence"/>
</dbReference>
<feature type="signal peptide" evidence="9">
    <location>
        <begin position="1"/>
        <end position="19"/>
    </location>
</feature>
<evidence type="ECO:0000313" key="12">
    <source>
        <dbReference type="Proteomes" id="UP001309876"/>
    </source>
</evidence>
<gene>
    <name evidence="11" type="ORF">LTR05_004626</name>
</gene>
<feature type="transmembrane region" description="Helical" evidence="8">
    <location>
        <begin position="573"/>
        <end position="602"/>
    </location>
</feature>
<keyword evidence="6 8" id="KW-0472">Membrane</keyword>
<evidence type="ECO:0000256" key="7">
    <source>
        <dbReference type="SAM" id="MobiDB-lite"/>
    </source>
</evidence>
<evidence type="ECO:0000256" key="6">
    <source>
        <dbReference type="ARBA" id="ARBA00023136"/>
    </source>
</evidence>
<feature type="transmembrane region" description="Helical" evidence="8">
    <location>
        <begin position="390"/>
        <end position="412"/>
    </location>
</feature>
<feature type="transmembrane region" description="Helical" evidence="8">
    <location>
        <begin position="427"/>
        <end position="448"/>
    </location>
</feature>
<dbReference type="AlphaFoldDB" id="A0AAN7SYU6"/>
<comment type="subcellular location">
    <subcellularLocation>
        <location evidence="1">Membrane</location>
        <topology evidence="1">Multi-pass membrane protein</topology>
    </subcellularLocation>
</comment>
<evidence type="ECO:0000256" key="2">
    <source>
        <dbReference type="ARBA" id="ARBA00010642"/>
    </source>
</evidence>
<dbReference type="PANTHER" id="PTHR31145:SF5">
    <property type="entry name" value="DUF907 DOMAIN PROTEIN (AFU_ORTHOLOGUE AFUA_2G06100)"/>
    <property type="match status" value="1"/>
</dbReference>
<evidence type="ECO:0000256" key="1">
    <source>
        <dbReference type="ARBA" id="ARBA00004141"/>
    </source>
</evidence>
<dbReference type="InterPro" id="IPR032800">
    <property type="entry name" value="TRP_N"/>
</dbReference>
<keyword evidence="5 8" id="KW-1133">Transmembrane helix</keyword>
<feature type="compositionally biased region" description="Basic and acidic residues" evidence="7">
    <location>
        <begin position="706"/>
        <end position="717"/>
    </location>
</feature>
<evidence type="ECO:0000313" key="11">
    <source>
        <dbReference type="EMBL" id="KAK5085342.1"/>
    </source>
</evidence>
<feature type="transmembrane region" description="Helical" evidence="8">
    <location>
        <begin position="511"/>
        <end position="530"/>
    </location>
</feature>
<feature type="transmembrane region" description="Helical" evidence="8">
    <location>
        <begin position="485"/>
        <end position="505"/>
    </location>
</feature>
<organism evidence="11 12">
    <name type="scientific">Lithohypha guttulata</name>
    <dbReference type="NCBI Taxonomy" id="1690604"/>
    <lineage>
        <taxon>Eukaryota</taxon>
        <taxon>Fungi</taxon>
        <taxon>Dikarya</taxon>
        <taxon>Ascomycota</taxon>
        <taxon>Pezizomycotina</taxon>
        <taxon>Eurotiomycetes</taxon>
        <taxon>Chaetothyriomycetidae</taxon>
        <taxon>Chaetothyriales</taxon>
        <taxon>Trichomeriaceae</taxon>
        <taxon>Lithohypha</taxon>
    </lineage>
</organism>
<sequence length="728" mass="79757">MRTGFTASVLLALLGRVLAADIISTSGFSSCGAGDSSIQVQNVDISFDRSTNKITFNVAGNSAVSQDVIASLVVEAYGTKVYNQTFDPCADDTKVDQLCPVPSGQFSAIGEQTIPSEYADKIPSIAYSIPDLDGMAKMVLTTKDGSQAACIESSVTNGKSVEVPAVQGVAAAIAAGALLFSAASAAMASGQPGASHSSPGFMEVMWWMQGMAMDGMLSVNYPKLYRSYTKNFAFSTGLVSWGSMQTAIDDFRSKTGGNLTDNNYEYLKNATLRFPDGTNVQPTGSFSRRLAIRALDYLLPRQLDGITTSLNGTDSATTGQSQESKLVSGIQAYAEQLTVPDANAFMTILLIFAVIIAIIVVGILLFKVVLEAWSLFGKFPKSLTTFRKEYWRIMAQTITCLILLLYGVWTLYCVYQFRNGDSWCAKALAGVTLGIFSALLGFYTWKIWSVAHKLKRSEGDVRSLYENKETWKKYHLFYENYKKQYWWLFMPFIIYMFAKGCILAGADGHGLVQSIGQLAVECIMLILLLWNRPFDRKSGNWINIIVQVVRVLSVACILVFVDQFGVARTTQTITGVVLIVVQATLTAILAILIATNALINCCKVNPHRKRRKAAAKAMDDDLEGDAFLLENRGRKLPMTDANDFGYDDMRAQAKSNRASRYGLSRTESEQRLIHDNGSQTMDVGKKGPYVSVRQHSPDSTPAHSISSREPRLPDIDLPRGAGQSGRMY</sequence>
<feature type="domain" description="ML-like" evidence="10">
    <location>
        <begin position="21"/>
        <end position="162"/>
    </location>
</feature>
<dbReference type="PANTHER" id="PTHR31145">
    <property type="entry name" value="INTEGRAL MEMBRANE PROTEIN (AFU_ORTHOLOGUE AFUA_7G01610)"/>
    <property type="match status" value="1"/>
</dbReference>
<feature type="transmembrane region" description="Helical" evidence="8">
    <location>
        <begin position="542"/>
        <end position="561"/>
    </location>
</feature>
<comment type="similarity">
    <text evidence="2">Belongs to the transient receptor potential (TRP) ion channel family.</text>
</comment>
<proteinExistence type="inferred from homology"/>
<name>A0AAN7SYU6_9EURO</name>
<dbReference type="GO" id="GO:0055085">
    <property type="term" value="P:transmembrane transport"/>
    <property type="evidence" value="ECO:0007669"/>
    <property type="project" value="TreeGrafter"/>
</dbReference>
<keyword evidence="3 8" id="KW-0812">Transmembrane</keyword>
<dbReference type="Pfam" id="PF14558">
    <property type="entry name" value="TRP_N"/>
    <property type="match status" value="1"/>
</dbReference>
<evidence type="ECO:0000256" key="4">
    <source>
        <dbReference type="ARBA" id="ARBA00022729"/>
    </source>
</evidence>
<accession>A0AAN7SYU6</accession>
<evidence type="ECO:0000256" key="3">
    <source>
        <dbReference type="ARBA" id="ARBA00022692"/>
    </source>
</evidence>
<evidence type="ECO:0000256" key="8">
    <source>
        <dbReference type="SAM" id="Phobius"/>
    </source>
</evidence>
<dbReference type="GO" id="GO:0016020">
    <property type="term" value="C:membrane"/>
    <property type="evidence" value="ECO:0007669"/>
    <property type="project" value="UniProtKB-SubCell"/>
</dbReference>
<dbReference type="Pfam" id="PF06011">
    <property type="entry name" value="TRP"/>
    <property type="match status" value="1"/>
</dbReference>
<protein>
    <recommendedName>
        <fullName evidence="10">ML-like domain-containing protein</fullName>
    </recommendedName>
</protein>
<dbReference type="InterPro" id="IPR010308">
    <property type="entry name" value="TRP_C"/>
</dbReference>
<dbReference type="GO" id="GO:0009272">
    <property type="term" value="P:fungal-type cell wall biogenesis"/>
    <property type="evidence" value="ECO:0007669"/>
    <property type="project" value="TreeGrafter"/>
</dbReference>
<reference evidence="11 12" key="1">
    <citation type="submission" date="2023-08" db="EMBL/GenBank/DDBJ databases">
        <title>Black Yeasts Isolated from many extreme environments.</title>
        <authorList>
            <person name="Coleine C."/>
            <person name="Stajich J.E."/>
            <person name="Selbmann L."/>
        </authorList>
    </citation>
    <scope>NUCLEOTIDE SEQUENCE [LARGE SCALE GENOMIC DNA]</scope>
    <source>
        <strain evidence="11 12">CCFEE 5910</strain>
    </source>
</reference>
<feature type="transmembrane region" description="Helical" evidence="8">
    <location>
        <begin position="344"/>
        <end position="370"/>
    </location>
</feature>
<feature type="chain" id="PRO_5042947865" description="ML-like domain-containing protein" evidence="9">
    <location>
        <begin position="20"/>
        <end position="728"/>
    </location>
</feature>
<evidence type="ECO:0000256" key="9">
    <source>
        <dbReference type="SAM" id="SignalP"/>
    </source>
</evidence>
<feature type="compositionally biased region" description="Polar residues" evidence="7">
    <location>
        <begin position="693"/>
        <end position="705"/>
    </location>
</feature>
<comment type="caution">
    <text evidence="11">The sequence shown here is derived from an EMBL/GenBank/DDBJ whole genome shotgun (WGS) entry which is preliminary data.</text>
</comment>
<feature type="region of interest" description="Disordered" evidence="7">
    <location>
        <begin position="655"/>
        <end position="728"/>
    </location>
</feature>
<evidence type="ECO:0000259" key="10">
    <source>
        <dbReference type="SMART" id="SM01320"/>
    </source>
</evidence>